<proteinExistence type="predicted"/>
<feature type="domain" description="SnoaL-like" evidence="1">
    <location>
        <begin position="5"/>
        <end position="105"/>
    </location>
</feature>
<gene>
    <name evidence="2" type="ORF">ACFQ3F_15425</name>
</gene>
<dbReference type="EMBL" id="JBHTLX010000020">
    <property type="protein sequence ID" value="MFD1249187.1"/>
    <property type="molecule type" value="Genomic_DNA"/>
</dbReference>
<name>A0ABW3W2Z8_9ACTN</name>
<dbReference type="Gene3D" id="3.10.450.50">
    <property type="match status" value="1"/>
</dbReference>
<evidence type="ECO:0000313" key="3">
    <source>
        <dbReference type="Proteomes" id="UP001597229"/>
    </source>
</evidence>
<comment type="caution">
    <text evidence="2">The sequence shown here is derived from an EMBL/GenBank/DDBJ whole genome shotgun (WGS) entry which is preliminary data.</text>
</comment>
<dbReference type="InterPro" id="IPR037401">
    <property type="entry name" value="SnoaL-like"/>
</dbReference>
<evidence type="ECO:0000313" key="2">
    <source>
        <dbReference type="EMBL" id="MFD1249187.1"/>
    </source>
</evidence>
<reference evidence="3" key="1">
    <citation type="journal article" date="2019" name="Int. J. Syst. Evol. Microbiol.">
        <title>The Global Catalogue of Microorganisms (GCM) 10K type strain sequencing project: providing services to taxonomists for standard genome sequencing and annotation.</title>
        <authorList>
            <consortium name="The Broad Institute Genomics Platform"/>
            <consortium name="The Broad Institute Genome Sequencing Center for Infectious Disease"/>
            <person name="Wu L."/>
            <person name="Ma J."/>
        </authorList>
    </citation>
    <scope>NUCLEOTIDE SEQUENCE [LARGE SCALE GENOMIC DNA]</scope>
    <source>
        <strain evidence="3">CCUG 52478</strain>
    </source>
</reference>
<dbReference type="Pfam" id="PF12680">
    <property type="entry name" value="SnoaL_2"/>
    <property type="match status" value="1"/>
</dbReference>
<dbReference type="Proteomes" id="UP001597229">
    <property type="component" value="Unassembled WGS sequence"/>
</dbReference>
<keyword evidence="3" id="KW-1185">Reference proteome</keyword>
<sequence length="116" mass="12668">MNPIVDAYLATWNAAPAEREQLLADHFSPEVTYVDPLTEVAGHAGMHALIEGVRTQFPGFVFTPVGDPDGHHDRLRFQWGLGPEGAEPVVIGFDVVVLDEAGRVRDVHGFLDRVPA</sequence>
<organism evidence="2 3">
    <name type="scientific">Nocardioides ginsengisoli</name>
    <dbReference type="NCBI Taxonomy" id="363868"/>
    <lineage>
        <taxon>Bacteria</taxon>
        <taxon>Bacillati</taxon>
        <taxon>Actinomycetota</taxon>
        <taxon>Actinomycetes</taxon>
        <taxon>Propionibacteriales</taxon>
        <taxon>Nocardioidaceae</taxon>
        <taxon>Nocardioides</taxon>
    </lineage>
</organism>
<dbReference type="RefSeq" id="WP_367921806.1">
    <property type="nucleotide sequence ID" value="NZ_BAABAC010000049.1"/>
</dbReference>
<evidence type="ECO:0000259" key="1">
    <source>
        <dbReference type="Pfam" id="PF12680"/>
    </source>
</evidence>
<protein>
    <submittedName>
        <fullName evidence="2">Nuclear transport factor 2 family protein</fullName>
    </submittedName>
</protein>
<accession>A0ABW3W2Z8</accession>
<dbReference type="SUPFAM" id="SSF54427">
    <property type="entry name" value="NTF2-like"/>
    <property type="match status" value="1"/>
</dbReference>
<dbReference type="InterPro" id="IPR032710">
    <property type="entry name" value="NTF2-like_dom_sf"/>
</dbReference>